<dbReference type="PANTHER" id="PTHR37804:SF1">
    <property type="entry name" value="CDAA REGULATORY PROTEIN CDAR"/>
    <property type="match status" value="1"/>
</dbReference>
<name>A0A1M5TE79_9FIRM</name>
<dbReference type="Gene3D" id="2.170.120.40">
    <property type="entry name" value="YbbR-like domain"/>
    <property type="match status" value="2"/>
</dbReference>
<evidence type="ECO:0000313" key="2">
    <source>
        <dbReference type="Proteomes" id="UP000183967"/>
    </source>
</evidence>
<proteinExistence type="predicted"/>
<dbReference type="InterPro" id="IPR053154">
    <property type="entry name" value="c-di-AMP_regulator"/>
</dbReference>
<accession>A0A1M5TE79</accession>
<dbReference type="OrthoDB" id="2111604at2"/>
<protein>
    <submittedName>
        <fullName evidence="1">YbbR domain-containing protein</fullName>
    </submittedName>
</protein>
<dbReference type="Proteomes" id="UP000183967">
    <property type="component" value="Unassembled WGS sequence"/>
</dbReference>
<dbReference type="Pfam" id="PF07949">
    <property type="entry name" value="YbbR"/>
    <property type="match status" value="3"/>
</dbReference>
<dbReference type="EMBL" id="FQXO01000020">
    <property type="protein sequence ID" value="SHH49115.1"/>
    <property type="molecule type" value="Genomic_DNA"/>
</dbReference>
<evidence type="ECO:0000313" key="1">
    <source>
        <dbReference type="EMBL" id="SHH49115.1"/>
    </source>
</evidence>
<organism evidence="1 2">
    <name type="scientific">Caloranaerobacter azorensis DSM 13643</name>
    <dbReference type="NCBI Taxonomy" id="1121264"/>
    <lineage>
        <taxon>Bacteria</taxon>
        <taxon>Bacillati</taxon>
        <taxon>Bacillota</taxon>
        <taxon>Tissierellia</taxon>
        <taxon>Tissierellales</taxon>
        <taxon>Thermohalobacteraceae</taxon>
        <taxon>Caloranaerobacter</taxon>
    </lineage>
</organism>
<dbReference type="Gene3D" id="2.170.120.30">
    <property type="match status" value="2"/>
</dbReference>
<dbReference type="InterPro" id="IPR012505">
    <property type="entry name" value="YbbR"/>
</dbReference>
<dbReference type="PANTHER" id="PTHR37804">
    <property type="entry name" value="CDAA REGULATORY PROTEIN CDAR"/>
    <property type="match status" value="1"/>
</dbReference>
<keyword evidence="2" id="KW-1185">Reference proteome</keyword>
<gene>
    <name evidence="1" type="ORF">SAMN02745135_00969</name>
</gene>
<dbReference type="AlphaFoldDB" id="A0A1M5TE79"/>
<sequence>MARSKNRNITIKIIAVFFAVILWTYVMSDVNPKITKEIENIKVELVNLDALQISGITLMEPKEVTVKVKLSGRRKELIDITADDIIAQADLSGYKEGSHRVDIEVRTHDSRIEIEDYYPKQVVFKFDKIVQKQKHVILRLTGKEGIGYSAGKGVVKPSTVYIKGPRTWVNSVTNVIAYVNLNNSTEDIITSVPLKAVNDRGKEVEGVIKEPKIVDVKIPILKVKDVPIKPQITGTPLIGYEIINVISEPDHVKIRGPEEIIKDIKEIETEPVSADYVAKSISKITPLILPDGIEVVDGNDSVNVKVEIEKKVEKTLEFNIDDIDFTNLDTELEIDKDKSDKKLTVTVTAVESIINALTKNDIKISANLDNLKEGVHNVDIKIKKPSKVGIVKLNPKIFKIYLKKKTDENLTL</sequence>
<reference evidence="2" key="1">
    <citation type="submission" date="2016-11" db="EMBL/GenBank/DDBJ databases">
        <authorList>
            <person name="Varghese N."/>
            <person name="Submissions S."/>
        </authorList>
    </citation>
    <scope>NUCLEOTIDE SEQUENCE [LARGE SCALE GENOMIC DNA]</scope>
    <source>
        <strain evidence="2">DSM 13643</strain>
    </source>
</reference>
<dbReference type="RefSeq" id="WP_073195943.1">
    <property type="nucleotide sequence ID" value="NZ_FQXO01000020.1"/>
</dbReference>